<dbReference type="FunFam" id="2.60.200.40:FF:000004">
    <property type="entry name" value="Diacylglycerol kinase"/>
    <property type="match status" value="1"/>
</dbReference>
<comment type="pathway">
    <text evidence="3">Lipid metabolism; glycerolipid metabolism.</text>
</comment>
<evidence type="ECO:0000256" key="21">
    <source>
        <dbReference type="SAM" id="MobiDB-lite"/>
    </source>
</evidence>
<protein>
    <recommendedName>
        <fullName evidence="20">Diacylglycerol kinase</fullName>
        <shortName evidence="20">DAG kinase</shortName>
        <ecNumber evidence="20">2.7.1.107</ecNumber>
    </recommendedName>
</protein>
<dbReference type="SUPFAM" id="SSF111331">
    <property type="entry name" value="NAD kinase/diacylglycerol kinase-like"/>
    <property type="match status" value="1"/>
</dbReference>
<dbReference type="GO" id="GO:0003723">
    <property type="term" value="F:RNA binding"/>
    <property type="evidence" value="ECO:0007669"/>
    <property type="project" value="UniProtKB-KW"/>
</dbReference>
<dbReference type="GO" id="GO:0005737">
    <property type="term" value="C:cytoplasm"/>
    <property type="evidence" value="ECO:0007669"/>
    <property type="project" value="UniProtKB-SubCell"/>
</dbReference>
<dbReference type="InterPro" id="IPR002999">
    <property type="entry name" value="Tudor"/>
</dbReference>
<evidence type="ECO:0000259" key="22">
    <source>
        <dbReference type="PROSITE" id="PS50081"/>
    </source>
</evidence>
<feature type="compositionally biased region" description="Low complexity" evidence="21">
    <location>
        <begin position="1"/>
        <end position="19"/>
    </location>
</feature>
<dbReference type="GO" id="GO:0008270">
    <property type="term" value="F:zinc ion binding"/>
    <property type="evidence" value="ECO:0007669"/>
    <property type="project" value="UniProtKB-KW"/>
</dbReference>
<dbReference type="SUPFAM" id="SSF54236">
    <property type="entry name" value="Ubiquitin-like"/>
    <property type="match status" value="1"/>
</dbReference>
<evidence type="ECO:0000313" key="27">
    <source>
        <dbReference type="EMBL" id="OXB66126.1"/>
    </source>
</evidence>
<keyword evidence="15" id="KW-0744">Spermatogenesis</keyword>
<evidence type="ECO:0000256" key="8">
    <source>
        <dbReference type="ARBA" id="ARBA00022737"/>
    </source>
</evidence>
<accession>A0A226NEZ3</accession>
<keyword evidence="13" id="KW-0862">Zinc</keyword>
<evidence type="ECO:0000256" key="4">
    <source>
        <dbReference type="ARBA" id="ARBA00009280"/>
    </source>
</evidence>
<feature type="region of interest" description="Disordered" evidence="21">
    <location>
        <begin position="1000"/>
        <end position="1032"/>
    </location>
</feature>
<dbReference type="GO" id="GO:0046486">
    <property type="term" value="P:glycerolipid metabolic process"/>
    <property type="evidence" value="ECO:0007669"/>
    <property type="project" value="UniProtKB-UniPathway"/>
</dbReference>
<dbReference type="STRING" id="9009.A0A226NEZ3"/>
<feature type="domain" description="HTH OST-type" evidence="26">
    <location>
        <begin position="1151"/>
        <end position="1218"/>
    </location>
</feature>
<reference evidence="27 28" key="1">
    <citation type="submission" date="2016-07" db="EMBL/GenBank/DDBJ databases">
        <title>Disparate Historic Effective Population Sizes Predicted by Modern Levels of Genome Diversity for the Scaled Quail (Callipepla squamata) and the Northern Bobwhite (Colinus virginianus): Inferences from First and Second Generation Draft Genome Assemblies for Sympatric New World Quail.</title>
        <authorList>
            <person name="Oldeschulte D.L."/>
            <person name="Halley Y.A."/>
            <person name="Bhattarai E.K."/>
            <person name="Brashear W.A."/>
            <person name="Hill J."/>
            <person name="Metz R.P."/>
            <person name="Johnson C.D."/>
            <person name="Rollins D."/>
            <person name="Peterson M.J."/>
            <person name="Bickhart D.M."/>
            <person name="Decker J.E."/>
            <person name="Seabury C.M."/>
        </authorList>
    </citation>
    <scope>NUCLEOTIDE SEQUENCE [LARGE SCALE GENOMIC DNA]</scope>
    <source>
        <strain evidence="27 28">Texas</strain>
        <tissue evidence="27">Leg muscle</tissue>
    </source>
</reference>
<comment type="similarity">
    <text evidence="4 20">Belongs to the eukaryotic diacylglycerol kinase family.</text>
</comment>
<dbReference type="InterPro" id="IPR025605">
    <property type="entry name" value="OST-HTH/LOTUS_dom"/>
</dbReference>
<evidence type="ECO:0000256" key="3">
    <source>
        <dbReference type="ARBA" id="ARBA00005175"/>
    </source>
</evidence>
<evidence type="ECO:0000256" key="13">
    <source>
        <dbReference type="ARBA" id="ARBA00022833"/>
    </source>
</evidence>
<dbReference type="Pfam" id="PF24099">
    <property type="entry name" value="RBD_DGKtheta"/>
    <property type="match status" value="1"/>
</dbReference>
<dbReference type="FunFam" id="3.40.50.10330:FF:000012">
    <property type="entry name" value="Diacylglycerol kinase"/>
    <property type="match status" value="1"/>
</dbReference>
<feature type="domain" description="HTH OST-type" evidence="26">
    <location>
        <begin position="1260"/>
        <end position="1329"/>
    </location>
</feature>
<dbReference type="GO" id="GO:0016616">
    <property type="term" value="F:oxidoreductase activity, acting on the CH-OH group of donors, NAD or NADP as acceptor"/>
    <property type="evidence" value="ECO:0007669"/>
    <property type="project" value="InterPro"/>
</dbReference>
<dbReference type="FunFam" id="3.30.60.20:FF:000053">
    <property type="entry name" value="Diacylglycerol kinase"/>
    <property type="match status" value="1"/>
</dbReference>
<dbReference type="Gene3D" id="2.30.30.140">
    <property type="match status" value="2"/>
</dbReference>
<keyword evidence="10" id="KW-0863">Zinc-finger</keyword>
<dbReference type="InterPro" id="IPR037978">
    <property type="entry name" value="TDRD7_LOTUS_3"/>
</dbReference>
<dbReference type="Pfam" id="PF00788">
    <property type="entry name" value="RA"/>
    <property type="match status" value="2"/>
</dbReference>
<feature type="domain" description="DAGKc" evidence="23">
    <location>
        <begin position="573"/>
        <end position="711"/>
    </location>
</feature>
<evidence type="ECO:0000313" key="28">
    <source>
        <dbReference type="Proteomes" id="UP000198323"/>
    </source>
</evidence>
<dbReference type="Pfam" id="PF00567">
    <property type="entry name" value="TUDOR"/>
    <property type="match status" value="3"/>
</dbReference>
<keyword evidence="18" id="KW-0472">Membrane</keyword>
<dbReference type="InterPro" id="IPR016064">
    <property type="entry name" value="NAD/diacylglycerol_kinase_sf"/>
</dbReference>
<keyword evidence="5" id="KW-0963">Cytoplasm</keyword>
<dbReference type="InterPro" id="IPR046349">
    <property type="entry name" value="C1-like_sf"/>
</dbReference>
<evidence type="ECO:0000256" key="20">
    <source>
        <dbReference type="RuleBase" id="RU361128"/>
    </source>
</evidence>
<dbReference type="PROSITE" id="PS00479">
    <property type="entry name" value="ZF_DAG_PE_1"/>
    <property type="match status" value="1"/>
</dbReference>
<organism evidence="27 28">
    <name type="scientific">Callipepla squamata</name>
    <name type="common">Scaled quail</name>
    <dbReference type="NCBI Taxonomy" id="9009"/>
    <lineage>
        <taxon>Eukaryota</taxon>
        <taxon>Metazoa</taxon>
        <taxon>Chordata</taxon>
        <taxon>Craniata</taxon>
        <taxon>Vertebrata</taxon>
        <taxon>Euteleostomi</taxon>
        <taxon>Archelosauria</taxon>
        <taxon>Archosauria</taxon>
        <taxon>Dinosauria</taxon>
        <taxon>Saurischia</taxon>
        <taxon>Theropoda</taxon>
        <taxon>Coelurosauria</taxon>
        <taxon>Aves</taxon>
        <taxon>Neognathae</taxon>
        <taxon>Galloanserae</taxon>
        <taxon>Galliformes</taxon>
        <taxon>Odontophoridae</taxon>
        <taxon>Callipepla</taxon>
    </lineage>
</organism>
<keyword evidence="6 20" id="KW-0808">Transferase</keyword>
<comment type="catalytic activity">
    <reaction evidence="19">
        <text>1,2-di-(9Z-octadecenoyl)-sn-glycerol + ATP = 1,2-di-(9Z-octadecenoyl)-sn-glycero-3-phosphate + ADP + H(+)</text>
        <dbReference type="Rhea" id="RHEA:40327"/>
        <dbReference type="ChEBI" id="CHEBI:15378"/>
        <dbReference type="ChEBI" id="CHEBI:30616"/>
        <dbReference type="ChEBI" id="CHEBI:52333"/>
        <dbReference type="ChEBI" id="CHEBI:74546"/>
        <dbReference type="ChEBI" id="CHEBI:456216"/>
    </reaction>
    <physiologicalReaction direction="left-to-right" evidence="19">
        <dbReference type="Rhea" id="RHEA:40328"/>
    </physiologicalReaction>
</comment>
<dbReference type="InterPro" id="IPR041966">
    <property type="entry name" value="LOTUS-like"/>
</dbReference>
<dbReference type="CDD" id="cd17111">
    <property type="entry name" value="RA1_DAGK-theta"/>
    <property type="match status" value="1"/>
</dbReference>
<keyword evidence="12" id="KW-0221">Differentiation</keyword>
<dbReference type="GO" id="GO:0007283">
    <property type="term" value="P:spermatogenesis"/>
    <property type="evidence" value="ECO:0007669"/>
    <property type="project" value="UniProtKB-KW"/>
</dbReference>
<dbReference type="SUPFAM" id="SSF57889">
    <property type="entry name" value="Cysteine-rich domain"/>
    <property type="match status" value="1"/>
</dbReference>
<keyword evidence="16" id="KW-0694">RNA-binding</keyword>
<dbReference type="InterPro" id="IPR006108">
    <property type="entry name" value="3HC_DH_C"/>
</dbReference>
<feature type="domain" description="Ras-associating" evidence="24">
    <location>
        <begin position="398"/>
        <end position="497"/>
    </location>
</feature>
<keyword evidence="9 20" id="KW-0547">Nucleotide-binding</keyword>
<dbReference type="SMART" id="SM00109">
    <property type="entry name" value="C1"/>
    <property type="match status" value="1"/>
</dbReference>
<keyword evidence="28" id="KW-1185">Reference proteome</keyword>
<dbReference type="PROSITE" id="PS50081">
    <property type="entry name" value="ZF_DAG_PE_2"/>
    <property type="match status" value="1"/>
</dbReference>
<comment type="caution">
    <text evidence="27">The sequence shown here is derived from an EMBL/GenBank/DDBJ whole genome shotgun (WGS) entry which is preliminary data.</text>
</comment>
<evidence type="ECO:0000256" key="14">
    <source>
        <dbReference type="ARBA" id="ARBA00022840"/>
    </source>
</evidence>
<evidence type="ECO:0000259" key="23">
    <source>
        <dbReference type="PROSITE" id="PS50146"/>
    </source>
</evidence>
<dbReference type="Gene3D" id="3.30.60.20">
    <property type="match status" value="1"/>
</dbReference>
<dbReference type="Gene3D" id="3.40.50.10330">
    <property type="entry name" value="Probable inorganic polyphosphate/atp-NAD kinase, domain 1"/>
    <property type="match status" value="1"/>
</dbReference>
<evidence type="ECO:0000256" key="9">
    <source>
        <dbReference type="ARBA" id="ARBA00022741"/>
    </source>
</evidence>
<dbReference type="Gene3D" id="1.10.1040.10">
    <property type="entry name" value="N-(1-d-carboxylethyl)-l-norvaline Dehydrogenase, domain 2"/>
    <property type="match status" value="1"/>
</dbReference>
<evidence type="ECO:0000256" key="12">
    <source>
        <dbReference type="ARBA" id="ARBA00022782"/>
    </source>
</evidence>
<sequence length="1945" mass="217299">MADGARSLRGGSPASSPLLGGRGRVTSSSSSLPSSIPPGHSFRRVTLTKPTFCHYCTDFIWGLAGYQCEVCNFMSHEKCLKNVNIPCSCIAPSLVRFIVVFLLEMRLLPFFVGIQESVFRAEAVEQDKQHEKGRLRTKDIPEEKENKFKFQLRTVLGLQDITKESSAQCAESHWSHLPFDAKAHAACYIVVTPECTFGRLRNMILPPSCVQLFSRNFSKLHCFRISENLQTESVISEAWRLVGEGLLSPVDLDMVMSDGLGMQCAFIAPLEAMHLNAEDEGDDVDGSTQGPVKDVQISTDSSKQTLKIFDGSDAVKRNQFRLISVPRIAKNEEVVEAALRAYHINDDQQEYELQTFTQQALLSDDVINRNDAAEDSNLGSVFQESIPEAWIIRAKPKDEEVIRIYPTWLWEGMAYISLRVNKNSTTQTVIKEVLPLLGRQTECLQNFKLEEVLMGSKQVQRMVLDNQELILNRLEDIRKISIRQMNQTRFYIVENCKSTVRVNLFVVGLPPQLSPEEYTNILKDELAIKSAVVLEISCFSEAERIYMLVKDTTVNDKPLNAVVIPEVMASKIPQNCWPLLVFVNPKSGALKGRDLLYCFRKLLNPHQVFELTNGGPLPGFHMFSKVPSFRVLVCGGDGTVGWVLGALEEIRHKLVCSEPSVAVLPLGTGNDLGRVLRWGAGYSGEDPYSILISVDEADDVLMDRWTILLDAEEPAEGAENSMAEPEPPKIVMMNNYCGLGIDAELSLDFHHAREEEPGKFNSRFHNKGVYVKVGLQKISHTRNLHKDIKLQVDQREVELPNIEGLIFINIPSWGSGADLWGTDSDDRFEKPRIDDGLLEVVGVTGVVHMGQVQSGFRSGIRIAQGSYFRVTLLKPIPVQVDGEPWIQAPGQIIISAAGPKAVYNLPKAPVTPACRGGFLFAITVCQLSDKFYAECWHTTKECHCSTAARAPILVICHAVACPETIHVAQLVNQQRSSKKKTGQQVNCQMRLKNASPVTLVGKPEGTLRQPRSLSVLEEGSKKPGPRMPRGRGLLRFTTNPTMESAWSAPPAAPGSGMPREIPMQRHVTLINRSEKRSAVSPRFQKDLHVELSRRPSVDSNGKCVVKVKASHTVGVSSLRTEEVRLTSLPGDNLNTSGVGTHTVASGHSAPSVNEIQNRVKEILSKYKNGVWMSKIAQIYEETYQEELSATVLRQLEHWPHVCTVEKICTGDEVCKILYPTKRAPPVVKSSTEQEKASQNVTPSKVDPLLKASMETESASCSSDFKQNVVNILMKYPSGLWAEALPKLYQDTYQRKFPEGVLNNLQLLSDICVVDYVSNVPQKAILYVKTRSCTDENLNVTEKIQIPGGAKATAEQQHEESKEQYPGSISVPPLIMPAEGPISVMVIEVNNANELVHYVDHGFSEVIESSSTYKLHKQFCSLPFQVTKCKLAGLEAFCDDPLLVKAVESQTYCKILAVEVLERSDIPLFVLYDTSGEDDININATCLKALCDKSFEVNLQVETLYTNVRVTSILSDGNMYCQLPSEGLSKLSEILQKIEDYFLHQEASEFNVSQPFCGKICLFPCKEEWTRVEITVIPSKRALGVCFMDTGRTAYVKISDLREIPSQFLREVIAIPPQAIKCCLADLPPDTGMWTPEAVLWLRDNLIDYPEFSMQVVKQDNSKGIAHIYLFAPEDFPHMDRSINRQIINADLWKHQKDVFLSVTPTGASFTKGTDDAVSALELNQGRLEKRDSLEPAVEHRSAESAIDMPPPLPLSEVGGLMDVYVSVACHPGHFIVQPWKELLNLEALMEEMILCYSMAEERPVKIETSKLYAAKIENRWYRVIVKGILKKGFLSVYVLDYGKHEVITIDKVQPLLDKFRKFPFQAIKAQLAGVKSQQWSEEASVIFRNRVEKKPLVAQIQAINESTNSWDRKIVTYLVDTSLPDTDIWIHDFLSQSLAELSEAD</sequence>
<dbReference type="Proteomes" id="UP000198323">
    <property type="component" value="Unassembled WGS sequence"/>
</dbReference>
<dbReference type="GO" id="GO:0006631">
    <property type="term" value="P:fatty acid metabolic process"/>
    <property type="evidence" value="ECO:0007669"/>
    <property type="project" value="InterPro"/>
</dbReference>
<dbReference type="InterPro" id="IPR000159">
    <property type="entry name" value="RA_dom"/>
</dbReference>
<dbReference type="SMART" id="SM00045">
    <property type="entry name" value="DAGKa"/>
    <property type="match status" value="1"/>
</dbReference>
<evidence type="ECO:0000256" key="18">
    <source>
        <dbReference type="ARBA" id="ARBA00023136"/>
    </source>
</evidence>
<dbReference type="Gene3D" id="2.60.200.40">
    <property type="match status" value="1"/>
</dbReference>
<dbReference type="SUPFAM" id="SSF63748">
    <property type="entry name" value="Tudor/PWWP/MBT"/>
    <property type="match status" value="3"/>
</dbReference>
<comment type="catalytic activity">
    <reaction evidence="20">
        <text>a 1,2-diacyl-sn-glycerol + ATP = a 1,2-diacyl-sn-glycero-3-phosphate + ADP + H(+)</text>
        <dbReference type="Rhea" id="RHEA:10272"/>
        <dbReference type="ChEBI" id="CHEBI:15378"/>
        <dbReference type="ChEBI" id="CHEBI:17815"/>
        <dbReference type="ChEBI" id="CHEBI:30616"/>
        <dbReference type="ChEBI" id="CHEBI:58608"/>
        <dbReference type="ChEBI" id="CHEBI:456216"/>
        <dbReference type="EC" id="2.7.1.107"/>
    </reaction>
</comment>
<dbReference type="PANTHER" id="PTHR11255:SF54">
    <property type="entry name" value="DIACYLGLYCEROL KINASE THETA"/>
    <property type="match status" value="1"/>
</dbReference>
<dbReference type="InterPro" id="IPR001206">
    <property type="entry name" value="Diacylglycerol_kinase_cat_dom"/>
</dbReference>
<keyword evidence="14 20" id="KW-0067">ATP-binding</keyword>
<feature type="domain" description="Phorbol-ester/DAG-type" evidence="22">
    <location>
        <begin position="39"/>
        <end position="87"/>
    </location>
</feature>
<dbReference type="GO" id="GO:0007200">
    <property type="term" value="P:phospholipase C-activating G protein-coupled receptor signaling pathway"/>
    <property type="evidence" value="ECO:0007669"/>
    <property type="project" value="InterPro"/>
</dbReference>
<dbReference type="CDD" id="cd20803">
    <property type="entry name" value="C1_DGKtheta_typeV_rpt1"/>
    <property type="match status" value="1"/>
</dbReference>
<dbReference type="InterPro" id="IPR035437">
    <property type="entry name" value="SNase_OB-fold_sf"/>
</dbReference>
<dbReference type="PROSITE" id="PS50304">
    <property type="entry name" value="TUDOR"/>
    <property type="match status" value="1"/>
</dbReference>
<comment type="subcellular location">
    <subcellularLocation>
        <location evidence="2">Cytoplasm</location>
    </subcellularLocation>
    <subcellularLocation>
        <location evidence="1">Membrane</location>
    </subcellularLocation>
</comment>
<dbReference type="SMART" id="SM00046">
    <property type="entry name" value="DAGKc"/>
    <property type="match status" value="1"/>
</dbReference>
<keyword evidence="7" id="KW-0479">Metal-binding</keyword>
<evidence type="ECO:0000256" key="5">
    <source>
        <dbReference type="ARBA" id="ARBA00022490"/>
    </source>
</evidence>
<evidence type="ECO:0000256" key="17">
    <source>
        <dbReference type="ARBA" id="ARBA00023098"/>
    </source>
</evidence>
<dbReference type="PANTHER" id="PTHR11255">
    <property type="entry name" value="DIACYLGLYCEROL KINASE"/>
    <property type="match status" value="1"/>
</dbReference>
<gene>
    <name evidence="27" type="ORF">ASZ78_012469</name>
</gene>
<dbReference type="OrthoDB" id="242257at2759"/>
<evidence type="ECO:0000256" key="6">
    <source>
        <dbReference type="ARBA" id="ARBA00022679"/>
    </source>
</evidence>
<dbReference type="InterPro" id="IPR000756">
    <property type="entry name" value="Diacylglycerol_kin_accessory"/>
</dbReference>
<dbReference type="InterPro" id="IPR056392">
    <property type="entry name" value="DGKtheta_RBD"/>
</dbReference>
<feature type="region of interest" description="Disordered" evidence="21">
    <location>
        <begin position="1"/>
        <end position="37"/>
    </location>
</feature>
<dbReference type="UniPathway" id="UPA00230"/>
<dbReference type="InterPro" id="IPR013328">
    <property type="entry name" value="6PGD_dom2"/>
</dbReference>
<dbReference type="InterPro" id="IPR029071">
    <property type="entry name" value="Ubiquitin-like_domsf"/>
</dbReference>
<dbReference type="Pfam" id="PF00725">
    <property type="entry name" value="3HCDH"/>
    <property type="match status" value="1"/>
</dbReference>
<name>A0A226NEZ3_CALSU</name>
<evidence type="ECO:0000256" key="11">
    <source>
        <dbReference type="ARBA" id="ARBA00022777"/>
    </source>
</evidence>
<dbReference type="InterPro" id="IPR002219">
    <property type="entry name" value="PKC_DAG/PE"/>
</dbReference>
<dbReference type="SMART" id="SM00333">
    <property type="entry name" value="TUDOR"/>
    <property type="match status" value="2"/>
</dbReference>
<dbReference type="FunFam" id="3.30.420.610:FF:000009">
    <property type="entry name" value="Tudor domain-containing protein 7 isoform X2"/>
    <property type="match status" value="1"/>
</dbReference>
<feature type="domain" description="Tudor" evidence="25">
    <location>
        <begin position="1553"/>
        <end position="1610"/>
    </location>
</feature>
<keyword evidence="11 20" id="KW-0418">Kinase</keyword>
<keyword evidence="17" id="KW-0443">Lipid metabolism</keyword>
<proteinExistence type="inferred from homology"/>
<dbReference type="InterPro" id="IPR037607">
    <property type="entry name" value="DGK"/>
</dbReference>
<dbReference type="Pfam" id="PF00130">
    <property type="entry name" value="C1_1"/>
    <property type="match status" value="1"/>
</dbReference>
<dbReference type="Gene3D" id="2.40.50.90">
    <property type="match status" value="3"/>
</dbReference>
<dbReference type="EMBL" id="MCFN01000071">
    <property type="protein sequence ID" value="OXB66126.1"/>
    <property type="molecule type" value="Genomic_DNA"/>
</dbReference>
<dbReference type="CDD" id="cd09974">
    <property type="entry name" value="LOTUS_3_TDRD7"/>
    <property type="match status" value="1"/>
</dbReference>
<dbReference type="GO" id="GO:0005524">
    <property type="term" value="F:ATP binding"/>
    <property type="evidence" value="ECO:0007669"/>
    <property type="project" value="UniProtKB-KW"/>
</dbReference>
<evidence type="ECO:0000259" key="25">
    <source>
        <dbReference type="PROSITE" id="PS50304"/>
    </source>
</evidence>
<dbReference type="PROSITE" id="PS50146">
    <property type="entry name" value="DAGK"/>
    <property type="match status" value="1"/>
</dbReference>
<dbReference type="GO" id="GO:0004143">
    <property type="term" value="F:ATP-dependent diacylglycerol kinase activity"/>
    <property type="evidence" value="ECO:0007669"/>
    <property type="project" value="UniProtKB-EC"/>
</dbReference>
<evidence type="ECO:0000259" key="26">
    <source>
        <dbReference type="PROSITE" id="PS51644"/>
    </source>
</evidence>
<evidence type="ECO:0000256" key="15">
    <source>
        <dbReference type="ARBA" id="ARBA00022871"/>
    </source>
</evidence>
<dbReference type="InterPro" id="IPR017438">
    <property type="entry name" value="ATP-NAD_kinase_N"/>
</dbReference>
<dbReference type="Gene3D" id="3.30.420.610">
    <property type="entry name" value="LOTUS domain-like"/>
    <property type="match status" value="2"/>
</dbReference>
<dbReference type="EC" id="2.7.1.107" evidence="20"/>
<dbReference type="Gene3D" id="3.10.20.90">
    <property type="entry name" value="Phosphatidylinositol 3-kinase Catalytic Subunit, Chain A, domain 1"/>
    <property type="match status" value="1"/>
</dbReference>
<evidence type="ECO:0000256" key="2">
    <source>
        <dbReference type="ARBA" id="ARBA00004496"/>
    </source>
</evidence>
<evidence type="ECO:0000256" key="16">
    <source>
        <dbReference type="ARBA" id="ARBA00022884"/>
    </source>
</evidence>
<evidence type="ECO:0000256" key="7">
    <source>
        <dbReference type="ARBA" id="ARBA00022723"/>
    </source>
</evidence>
<dbReference type="GO" id="GO:0030154">
    <property type="term" value="P:cell differentiation"/>
    <property type="evidence" value="ECO:0007669"/>
    <property type="project" value="UniProtKB-KW"/>
</dbReference>
<evidence type="ECO:0000256" key="1">
    <source>
        <dbReference type="ARBA" id="ARBA00004370"/>
    </source>
</evidence>
<dbReference type="PROSITE" id="PS50200">
    <property type="entry name" value="RA"/>
    <property type="match status" value="1"/>
</dbReference>
<evidence type="ECO:0000256" key="10">
    <source>
        <dbReference type="ARBA" id="ARBA00022771"/>
    </source>
</evidence>
<dbReference type="SMART" id="SM00314">
    <property type="entry name" value="RA"/>
    <property type="match status" value="2"/>
</dbReference>
<feature type="compositionally biased region" description="Low complexity" evidence="21">
    <location>
        <begin position="27"/>
        <end position="37"/>
    </location>
</feature>
<dbReference type="CDD" id="cd09973">
    <property type="entry name" value="LOTUS_2_TDRD7"/>
    <property type="match status" value="1"/>
</dbReference>
<dbReference type="Pfam" id="PF00781">
    <property type="entry name" value="DAGK_cat"/>
    <property type="match status" value="1"/>
</dbReference>
<evidence type="ECO:0000256" key="19">
    <source>
        <dbReference type="ARBA" id="ARBA00023371"/>
    </source>
</evidence>
<keyword evidence="8" id="KW-0677">Repeat</keyword>
<evidence type="ECO:0000259" key="24">
    <source>
        <dbReference type="PROSITE" id="PS50200"/>
    </source>
</evidence>
<dbReference type="Pfam" id="PF00609">
    <property type="entry name" value="DAGK_acc"/>
    <property type="match status" value="1"/>
</dbReference>
<dbReference type="PROSITE" id="PS51644">
    <property type="entry name" value="HTH_OST"/>
    <property type="match status" value="2"/>
</dbReference>
<dbReference type="GO" id="GO:0016020">
    <property type="term" value="C:membrane"/>
    <property type="evidence" value="ECO:0007669"/>
    <property type="project" value="UniProtKB-SubCell"/>
</dbReference>